<dbReference type="RefSeq" id="WP_306100376.1">
    <property type="nucleotide sequence ID" value="NZ_CP162601.1"/>
</dbReference>
<dbReference type="InterPro" id="IPR023210">
    <property type="entry name" value="NADP_OxRdtase_dom"/>
</dbReference>
<dbReference type="PANTHER" id="PTHR43364">
    <property type="entry name" value="NADH-SPECIFIC METHYLGLYOXAL REDUCTASE-RELATED"/>
    <property type="match status" value="1"/>
</dbReference>
<reference evidence="5" key="1">
    <citation type="submission" date="2024-07" db="EMBL/GenBank/DDBJ databases">
        <title>Genome Analysis of a Potential Novel Vibrio Species Secreting pH- and Thermo-stable Alginate Lyase and its Application in Producing Alginate Oligosaccharides.</title>
        <authorList>
            <person name="Huang H."/>
            <person name="Bao K."/>
        </authorList>
    </citation>
    <scope>NUCLEOTIDE SEQUENCE</scope>
    <source>
        <strain evidence="5">HB236076</strain>
    </source>
</reference>
<gene>
    <name evidence="5" type="ORF">AB0763_08785</name>
</gene>
<dbReference type="InterPro" id="IPR036812">
    <property type="entry name" value="NAD(P)_OxRdtase_dom_sf"/>
</dbReference>
<protein>
    <submittedName>
        <fullName evidence="5">Aldo/keto reductase family oxidoreductase</fullName>
        <ecNumber evidence="5">1.-.-.-</ecNumber>
    </submittedName>
</protein>
<dbReference type="KEGG" id="vih:AB0763_08785"/>
<proteinExistence type="inferred from homology"/>
<dbReference type="GO" id="GO:0005829">
    <property type="term" value="C:cytosol"/>
    <property type="evidence" value="ECO:0007669"/>
    <property type="project" value="TreeGrafter"/>
</dbReference>
<keyword evidence="2 5" id="KW-0560">Oxidoreductase</keyword>
<dbReference type="PANTHER" id="PTHR43364:SF1">
    <property type="entry name" value="OXIDOREDUCTASE YDHF"/>
    <property type="match status" value="1"/>
</dbReference>
<dbReference type="FunFam" id="3.20.20.100:FF:000008">
    <property type="entry name" value="Aldo/keto reductase family oxidoreductase"/>
    <property type="match status" value="1"/>
</dbReference>
<keyword evidence="1" id="KW-0521">NADP</keyword>
<dbReference type="InterPro" id="IPR050523">
    <property type="entry name" value="AKR_Detox_Biosynth"/>
</dbReference>
<dbReference type="InterPro" id="IPR020471">
    <property type="entry name" value="AKR"/>
</dbReference>
<dbReference type="SUPFAM" id="SSF51430">
    <property type="entry name" value="NAD(P)-linked oxidoreductase"/>
    <property type="match status" value="1"/>
</dbReference>
<evidence type="ECO:0000256" key="1">
    <source>
        <dbReference type="ARBA" id="ARBA00022857"/>
    </source>
</evidence>
<evidence type="ECO:0000256" key="2">
    <source>
        <dbReference type="ARBA" id="ARBA00023002"/>
    </source>
</evidence>
<accession>A0AB39HD85</accession>
<sequence>MVNQITTSPQGPSLSEFIQGYWRLADWGMTPQQRLGFIKQHLELGITSVDHADIYGDYRCEQLFGEAIKLEPSLRDKMQIITKCDIKLTRPDFPQRKINHYDTSREHIIASVEQSLQRLQVDHLDLLLLHRPDALMDADEVATAFGDLKQQGKVAHFGVSNFTARQCELLQSRLDAPLATNQIEINPLHIDCAYDGTLDYLQQHRIRPMAWSCLAGGEIFSGQAKQHQRVRKVLCELQEELGAESIDQVIYTWVMRLPGKPLPIVGSGKIDRLRSAVKSLELTLTREQWYRVWVASKGHNVP</sequence>
<feature type="domain" description="NADP-dependent oxidoreductase" evidence="4">
    <location>
        <begin position="19"/>
        <end position="291"/>
    </location>
</feature>
<evidence type="ECO:0000259" key="4">
    <source>
        <dbReference type="Pfam" id="PF00248"/>
    </source>
</evidence>
<evidence type="ECO:0000256" key="3">
    <source>
        <dbReference type="ARBA" id="ARBA00038157"/>
    </source>
</evidence>
<evidence type="ECO:0000313" key="5">
    <source>
        <dbReference type="EMBL" id="XDK24318.1"/>
    </source>
</evidence>
<dbReference type="GO" id="GO:0016491">
    <property type="term" value="F:oxidoreductase activity"/>
    <property type="evidence" value="ECO:0007669"/>
    <property type="project" value="UniProtKB-KW"/>
</dbReference>
<dbReference type="Gene3D" id="3.20.20.100">
    <property type="entry name" value="NADP-dependent oxidoreductase domain"/>
    <property type="match status" value="1"/>
</dbReference>
<organism evidence="5">
    <name type="scientific">Vibrio sp. HB236076</name>
    <dbReference type="NCBI Taxonomy" id="3232307"/>
    <lineage>
        <taxon>Bacteria</taxon>
        <taxon>Pseudomonadati</taxon>
        <taxon>Pseudomonadota</taxon>
        <taxon>Gammaproteobacteria</taxon>
        <taxon>Vibrionales</taxon>
        <taxon>Vibrionaceae</taxon>
        <taxon>Vibrio</taxon>
    </lineage>
</organism>
<comment type="similarity">
    <text evidence="3">Belongs to the aldo/keto reductase family. Aldo/keto reductase 2 subfamily.</text>
</comment>
<dbReference type="AlphaFoldDB" id="A0AB39HD85"/>
<dbReference type="EMBL" id="CP162601">
    <property type="protein sequence ID" value="XDK24318.1"/>
    <property type="molecule type" value="Genomic_DNA"/>
</dbReference>
<name>A0AB39HD85_9VIBR</name>
<dbReference type="Pfam" id="PF00248">
    <property type="entry name" value="Aldo_ket_red"/>
    <property type="match status" value="1"/>
</dbReference>
<dbReference type="CDD" id="cd19092">
    <property type="entry name" value="AKR_BsYcsN_EcYdhF-like"/>
    <property type="match status" value="1"/>
</dbReference>
<dbReference type="PRINTS" id="PR00069">
    <property type="entry name" value="ALDKETRDTASE"/>
</dbReference>
<dbReference type="EC" id="1.-.-.-" evidence="5"/>